<evidence type="ECO:0000256" key="1">
    <source>
        <dbReference type="SAM" id="MobiDB-lite"/>
    </source>
</evidence>
<name>A0A6J7IXN8_9ZZZZ</name>
<proteinExistence type="predicted"/>
<accession>A0A6J7IXN8</accession>
<dbReference type="EMBL" id="CAFBNB010000178">
    <property type="protein sequence ID" value="CAB4935908.1"/>
    <property type="molecule type" value="Genomic_DNA"/>
</dbReference>
<gene>
    <name evidence="2" type="ORF">UFOPK3720_00983</name>
</gene>
<organism evidence="2">
    <name type="scientific">freshwater metagenome</name>
    <dbReference type="NCBI Taxonomy" id="449393"/>
    <lineage>
        <taxon>unclassified sequences</taxon>
        <taxon>metagenomes</taxon>
        <taxon>ecological metagenomes</taxon>
    </lineage>
</organism>
<sequence>MGAGSEVDKRQDDDWRMPQDVAASEPAADCRLVHVVGEPEVTCPTITHGVEEVAAHSVVSQNHEPPWGRVVRSGCGGCRMKRGVEGFVAHRGIGERSDGAAMPRRRPAALEYCLVRAKPEQVLAPRAHEGAGSLAMICRDRLRHSSDHRNRHSRRLALDEVGSARDLIGCGDDGHLQGSSVGVGPSGVVIKCVDPGSADRVIGEAVAPRPSHRVGDDDPYPNAELSHEFVAKACS</sequence>
<reference evidence="2" key="1">
    <citation type="submission" date="2020-05" db="EMBL/GenBank/DDBJ databases">
        <authorList>
            <person name="Chiriac C."/>
            <person name="Salcher M."/>
            <person name="Ghai R."/>
            <person name="Kavagutti S V."/>
        </authorList>
    </citation>
    <scope>NUCLEOTIDE SEQUENCE</scope>
</reference>
<evidence type="ECO:0000313" key="2">
    <source>
        <dbReference type="EMBL" id="CAB4935908.1"/>
    </source>
</evidence>
<feature type="region of interest" description="Disordered" evidence="1">
    <location>
        <begin position="1"/>
        <end position="22"/>
    </location>
</feature>
<protein>
    <submittedName>
        <fullName evidence="2">Unannotated protein</fullName>
    </submittedName>
</protein>
<dbReference type="AlphaFoldDB" id="A0A6J7IXN8"/>
<feature type="compositionally biased region" description="Basic and acidic residues" evidence="1">
    <location>
        <begin position="1"/>
        <end position="17"/>
    </location>
</feature>